<dbReference type="Proteomes" id="UP000663440">
    <property type="component" value="Chromosome"/>
</dbReference>
<protein>
    <submittedName>
        <fullName evidence="1">Uncharacterized protein</fullName>
    </submittedName>
</protein>
<evidence type="ECO:0000313" key="2">
    <source>
        <dbReference type="Proteomes" id="UP000663440"/>
    </source>
</evidence>
<proteinExistence type="predicted"/>
<gene>
    <name evidence="1" type="ORF">J0383_12980</name>
</gene>
<name>A0ABX7Q9B4_9FLAO</name>
<sequence>MVVEISKLKERKPLITLSNEGISFSGSYFSELGIVKWEDITSCFDANYGGYTESSLFILVSDNETYINKINNSAKRDQFRKLIKTHRGALLWSEVRILDCNIIELKQTIFQNIKKQ</sequence>
<accession>A0ABX7Q9B4</accession>
<reference evidence="1 2" key="1">
    <citation type="submission" date="2021-03" db="EMBL/GenBank/DDBJ databases">
        <title>Flavobacterium kribbensis sp. nov, an endophytic bacteria, isolated from soybean.</title>
        <authorList>
            <person name="Lee J."/>
            <person name="Seo J."/>
        </authorList>
    </citation>
    <scope>NUCLEOTIDE SEQUENCE [LARGE SCALE GENOMIC DNA]</scope>
    <source>
        <strain evidence="1 2">BB8</strain>
    </source>
</reference>
<organism evidence="1 2">
    <name type="scientific">Flavobacterium endoglycinae</name>
    <dbReference type="NCBI Taxonomy" id="2816357"/>
    <lineage>
        <taxon>Bacteria</taxon>
        <taxon>Pseudomonadati</taxon>
        <taxon>Bacteroidota</taxon>
        <taxon>Flavobacteriia</taxon>
        <taxon>Flavobacteriales</taxon>
        <taxon>Flavobacteriaceae</taxon>
        <taxon>Flavobacterium</taxon>
    </lineage>
</organism>
<keyword evidence="2" id="KW-1185">Reference proteome</keyword>
<dbReference type="EMBL" id="CP071448">
    <property type="protein sequence ID" value="QSW87211.1"/>
    <property type="molecule type" value="Genomic_DNA"/>
</dbReference>
<evidence type="ECO:0000313" key="1">
    <source>
        <dbReference type="EMBL" id="QSW87211.1"/>
    </source>
</evidence>